<dbReference type="OrthoDB" id="9896074at2"/>
<dbReference type="Proteomes" id="UP000272015">
    <property type="component" value="Unassembled WGS sequence"/>
</dbReference>
<reference evidence="3 4" key="1">
    <citation type="submission" date="2018-09" db="EMBL/GenBank/DDBJ databases">
        <title>Novel species of Cryobacterium.</title>
        <authorList>
            <person name="Liu Q."/>
            <person name="Xin Y.-H."/>
        </authorList>
    </citation>
    <scope>NUCLEOTIDE SEQUENCE [LARGE SCALE GENOMIC DNA]</scope>
    <source>
        <strain evidence="3 4">Hh39</strain>
    </source>
</reference>
<evidence type="ECO:0000313" key="4">
    <source>
        <dbReference type="Proteomes" id="UP000272015"/>
    </source>
</evidence>
<feature type="chain" id="PRO_5038436102" evidence="2">
    <location>
        <begin position="20"/>
        <end position="70"/>
    </location>
</feature>
<sequence length="70" mass="7422">MTKSIIACLAILGIMFLTACGGRAPSSTPSPTDGSGSREITVPTDEPPTKEFWTDERLRSATPMPMPPAE</sequence>
<gene>
    <name evidence="3" type="ORF">D6T64_00490</name>
</gene>
<evidence type="ECO:0000256" key="2">
    <source>
        <dbReference type="SAM" id="SignalP"/>
    </source>
</evidence>
<organism evidence="3 4">
    <name type="scientific">Cryobacterium melibiosiphilum</name>
    <dbReference type="NCBI Taxonomy" id="995039"/>
    <lineage>
        <taxon>Bacteria</taxon>
        <taxon>Bacillati</taxon>
        <taxon>Actinomycetota</taxon>
        <taxon>Actinomycetes</taxon>
        <taxon>Micrococcales</taxon>
        <taxon>Microbacteriaceae</taxon>
        <taxon>Cryobacterium</taxon>
    </lineage>
</organism>
<dbReference type="RefSeq" id="WP_119970393.1">
    <property type="nucleotide sequence ID" value="NZ_JBHSQA010000045.1"/>
</dbReference>
<dbReference type="AlphaFoldDB" id="A0A3A5MQB5"/>
<feature type="compositionally biased region" description="Basic and acidic residues" evidence="1">
    <location>
        <begin position="47"/>
        <end position="59"/>
    </location>
</feature>
<evidence type="ECO:0000256" key="1">
    <source>
        <dbReference type="SAM" id="MobiDB-lite"/>
    </source>
</evidence>
<dbReference type="PROSITE" id="PS51257">
    <property type="entry name" value="PROKAR_LIPOPROTEIN"/>
    <property type="match status" value="1"/>
</dbReference>
<accession>A0A3A5MQB5</accession>
<dbReference type="EMBL" id="QZVS01000027">
    <property type="protein sequence ID" value="RJT92290.1"/>
    <property type="molecule type" value="Genomic_DNA"/>
</dbReference>
<feature type="signal peptide" evidence="2">
    <location>
        <begin position="1"/>
        <end position="19"/>
    </location>
</feature>
<feature type="region of interest" description="Disordered" evidence="1">
    <location>
        <begin position="22"/>
        <end position="70"/>
    </location>
</feature>
<evidence type="ECO:0000313" key="3">
    <source>
        <dbReference type="EMBL" id="RJT92290.1"/>
    </source>
</evidence>
<name>A0A3A5MQB5_9MICO</name>
<feature type="compositionally biased region" description="Low complexity" evidence="1">
    <location>
        <begin position="25"/>
        <end position="37"/>
    </location>
</feature>
<protein>
    <submittedName>
        <fullName evidence="3">Uncharacterized protein</fullName>
    </submittedName>
</protein>
<comment type="caution">
    <text evidence="3">The sequence shown here is derived from an EMBL/GenBank/DDBJ whole genome shotgun (WGS) entry which is preliminary data.</text>
</comment>
<keyword evidence="4" id="KW-1185">Reference proteome</keyword>
<keyword evidence="2" id="KW-0732">Signal</keyword>
<proteinExistence type="predicted"/>